<feature type="compositionally biased region" description="Basic and acidic residues" evidence="17">
    <location>
        <begin position="91"/>
        <end position="104"/>
    </location>
</feature>
<dbReference type="GO" id="GO:0046872">
    <property type="term" value="F:metal ion binding"/>
    <property type="evidence" value="ECO:0007669"/>
    <property type="project" value="UniProtKB-KW"/>
</dbReference>
<dbReference type="GO" id="GO:0004460">
    <property type="term" value="F:L-lactate dehydrogenase (cytochrome) activity"/>
    <property type="evidence" value="ECO:0007669"/>
    <property type="project" value="UniProtKB-EC"/>
</dbReference>
<comment type="similarity">
    <text evidence="13">In the C-terminal section; belongs to the FMN-dependent alpha-hydroxy acid dehydrogenase family.</text>
</comment>
<dbReference type="PROSITE" id="PS50255">
    <property type="entry name" value="CYTOCHROME_B5_2"/>
    <property type="match status" value="1"/>
</dbReference>
<dbReference type="EMBL" id="KN846956">
    <property type="protein sequence ID" value="KIW73076.1"/>
    <property type="molecule type" value="Genomic_DNA"/>
</dbReference>
<dbReference type="EC" id="1.1.2.3" evidence="15"/>
<dbReference type="GO" id="GO:0005758">
    <property type="term" value="C:mitochondrial intermembrane space"/>
    <property type="evidence" value="ECO:0007669"/>
    <property type="project" value="UniProtKB-SubCell"/>
</dbReference>
<dbReference type="STRING" id="5601.A0A0D2D6A9"/>
<evidence type="ECO:0000256" key="4">
    <source>
        <dbReference type="ARBA" id="ARBA00011881"/>
    </source>
</evidence>
<dbReference type="Gene3D" id="3.10.120.10">
    <property type="entry name" value="Cytochrome b5-like heme/steroid binding domain"/>
    <property type="match status" value="1"/>
</dbReference>
<dbReference type="InterPro" id="IPR001199">
    <property type="entry name" value="Cyt_B5-like_heme/steroid-bd"/>
</dbReference>
<evidence type="ECO:0000256" key="17">
    <source>
        <dbReference type="SAM" id="MobiDB-lite"/>
    </source>
</evidence>
<dbReference type="Proteomes" id="UP000054266">
    <property type="component" value="Unassembled WGS sequence"/>
</dbReference>
<dbReference type="InterPro" id="IPR013785">
    <property type="entry name" value="Aldolase_TIM"/>
</dbReference>
<feature type="domain" description="Cytochrome b5 heme-binding" evidence="18">
    <location>
        <begin position="5"/>
        <end position="82"/>
    </location>
</feature>
<organism evidence="20 21">
    <name type="scientific">Phialophora macrospora</name>
    <dbReference type="NCBI Taxonomy" id="1851006"/>
    <lineage>
        <taxon>Eukaryota</taxon>
        <taxon>Fungi</taxon>
        <taxon>Dikarya</taxon>
        <taxon>Ascomycota</taxon>
        <taxon>Pezizomycotina</taxon>
        <taxon>Eurotiomycetes</taxon>
        <taxon>Chaetothyriomycetidae</taxon>
        <taxon>Chaetothyriales</taxon>
        <taxon>Herpotrichiellaceae</taxon>
        <taxon>Phialophora</taxon>
    </lineage>
</organism>
<evidence type="ECO:0000256" key="5">
    <source>
        <dbReference type="ARBA" id="ARBA00022617"/>
    </source>
</evidence>
<evidence type="ECO:0000256" key="9">
    <source>
        <dbReference type="ARBA" id="ARBA00023002"/>
    </source>
</evidence>
<keyword evidence="5" id="KW-0349">Heme</keyword>
<protein>
    <recommendedName>
        <fullName evidence="16">L-lactate dehydrogenase (cytochrome)</fullName>
        <ecNumber evidence="15">1.1.2.3</ecNumber>
    </recommendedName>
</protein>
<keyword evidence="8" id="KW-0479">Metal-binding</keyword>
<dbReference type="InterPro" id="IPR037458">
    <property type="entry name" value="L-MDH/L-LDH_FMN-bd"/>
</dbReference>
<evidence type="ECO:0000256" key="10">
    <source>
        <dbReference type="ARBA" id="ARBA00023004"/>
    </source>
</evidence>
<evidence type="ECO:0000256" key="13">
    <source>
        <dbReference type="ARBA" id="ARBA00061137"/>
    </source>
</evidence>
<gene>
    <name evidence="20" type="ORF">PV04_01223</name>
</gene>
<keyword evidence="10" id="KW-0408">Iron</keyword>
<evidence type="ECO:0000256" key="14">
    <source>
        <dbReference type="ARBA" id="ARBA00061589"/>
    </source>
</evidence>
<comment type="cofactor">
    <cofactor evidence="1">
        <name>FMN</name>
        <dbReference type="ChEBI" id="CHEBI:58210"/>
    </cofactor>
</comment>
<evidence type="ECO:0000256" key="12">
    <source>
        <dbReference type="ARBA" id="ARBA00052399"/>
    </source>
</evidence>
<sequence length="488" mass="53283">MSASRELVSAAAVQSHKTRDDCWIVVSGKVYNMSRFAPEHPGGAEIIYAYAGRDATGAYLEVHEPNLITSTLSPEEHIGDLDPATALPDEPPSKPERSQGEKPPLETFINAYDFEDAARQSLSEKSWTFISGASNDNVSRDANHDMFRKIWFRPRILRNVATVSTKGTMMGTPVSLPIWIAPMGVGKTAGPEGELALSRGAAASGIVYTISTTSSFPLLEILDAAPKDYPFFFQLYINKDRSKTEDLLRVVNSRPQIKAIFVTVDLPVVSKREADERIKVDTLYSSGLGRPTTTDNKGAGLARSVGSFIDPAFSWDDLAWLRRHTKLPIVLKGIQSAADARLAMHMGCQGIVISNHGGRALDGAPASILVLLELHRECAEVFDHMEVFIDGGFRRGSDILKAICLGASGVGLGRPFMYSINYGTEGVVHLVSLLKDEVETAMRLAGLQTLDEADPAFVNTAELDALVPRGSLHPYARRRAGTRRQYRL</sequence>
<evidence type="ECO:0000313" key="20">
    <source>
        <dbReference type="EMBL" id="KIW73076.1"/>
    </source>
</evidence>
<evidence type="ECO:0000256" key="7">
    <source>
        <dbReference type="ARBA" id="ARBA00022643"/>
    </source>
</evidence>
<comment type="similarity">
    <text evidence="14">In the N-terminal section; belongs to the cytochrome b5 family.</text>
</comment>
<keyword evidence="7" id="KW-0288">FMN</keyword>
<dbReference type="CDD" id="cd02922">
    <property type="entry name" value="FCB2_FMN"/>
    <property type="match status" value="1"/>
</dbReference>
<feature type="domain" description="FMN hydroxy acid dehydrogenase" evidence="19">
    <location>
        <begin position="103"/>
        <end position="463"/>
    </location>
</feature>
<evidence type="ECO:0000256" key="2">
    <source>
        <dbReference type="ARBA" id="ARBA00001970"/>
    </source>
</evidence>
<dbReference type="SUPFAM" id="SSF51395">
    <property type="entry name" value="FMN-linked oxidoreductases"/>
    <property type="match status" value="1"/>
</dbReference>
<evidence type="ECO:0000256" key="11">
    <source>
        <dbReference type="ARBA" id="ARBA00023128"/>
    </source>
</evidence>
<evidence type="ECO:0000256" key="16">
    <source>
        <dbReference type="ARBA" id="ARBA00068515"/>
    </source>
</evidence>
<comment type="subunit">
    <text evidence="4">Homotetramer.</text>
</comment>
<comment type="catalytic activity">
    <reaction evidence="12">
        <text>(S)-lactate + 2 Fe(III)-[cytochrome c] = 2 Fe(II)-[cytochrome c] + pyruvate + 2 H(+)</text>
        <dbReference type="Rhea" id="RHEA:19909"/>
        <dbReference type="Rhea" id="RHEA-COMP:10350"/>
        <dbReference type="Rhea" id="RHEA-COMP:14399"/>
        <dbReference type="ChEBI" id="CHEBI:15361"/>
        <dbReference type="ChEBI" id="CHEBI:15378"/>
        <dbReference type="ChEBI" id="CHEBI:16651"/>
        <dbReference type="ChEBI" id="CHEBI:29033"/>
        <dbReference type="ChEBI" id="CHEBI:29034"/>
        <dbReference type="EC" id="1.1.2.3"/>
    </reaction>
    <physiologicalReaction direction="left-to-right" evidence="12">
        <dbReference type="Rhea" id="RHEA:19910"/>
    </physiologicalReaction>
</comment>
<evidence type="ECO:0000256" key="6">
    <source>
        <dbReference type="ARBA" id="ARBA00022630"/>
    </source>
</evidence>
<accession>A0A0D2D6A9</accession>
<evidence type="ECO:0000259" key="18">
    <source>
        <dbReference type="PROSITE" id="PS50255"/>
    </source>
</evidence>
<dbReference type="HOGENOM" id="CLU_020639_1_1_1"/>
<dbReference type="Gene3D" id="3.20.20.70">
    <property type="entry name" value="Aldolase class I"/>
    <property type="match status" value="1"/>
</dbReference>
<feature type="region of interest" description="Disordered" evidence="17">
    <location>
        <begin position="74"/>
        <end position="105"/>
    </location>
</feature>
<dbReference type="Pfam" id="PF00173">
    <property type="entry name" value="Cyt-b5"/>
    <property type="match status" value="1"/>
</dbReference>
<dbReference type="FunFam" id="3.20.20.70:FF:000062">
    <property type="entry name" value="Cytochrome b2, mitochondrial, putative"/>
    <property type="match status" value="1"/>
</dbReference>
<dbReference type="PANTHER" id="PTHR10578">
    <property type="entry name" value="S -2-HYDROXY-ACID OXIDASE-RELATED"/>
    <property type="match status" value="1"/>
</dbReference>
<dbReference type="InterPro" id="IPR036400">
    <property type="entry name" value="Cyt_B5-like_heme/steroid_sf"/>
</dbReference>
<keyword evidence="6" id="KW-0285">Flavoprotein</keyword>
<evidence type="ECO:0000256" key="15">
    <source>
        <dbReference type="ARBA" id="ARBA00066458"/>
    </source>
</evidence>
<keyword evidence="21" id="KW-1185">Reference proteome</keyword>
<keyword evidence="9" id="KW-0560">Oxidoreductase</keyword>
<dbReference type="InterPro" id="IPR000262">
    <property type="entry name" value="FMN-dep_DH"/>
</dbReference>
<name>A0A0D2D6A9_9EURO</name>
<keyword evidence="11" id="KW-0496">Mitochondrion</keyword>
<evidence type="ECO:0000256" key="8">
    <source>
        <dbReference type="ARBA" id="ARBA00022723"/>
    </source>
</evidence>
<dbReference type="PANTHER" id="PTHR10578:SF104">
    <property type="entry name" value="CYTOCHROME B2, MITOCHONDRIAL-RELATED"/>
    <property type="match status" value="1"/>
</dbReference>
<dbReference type="InterPro" id="IPR037396">
    <property type="entry name" value="FMN_HAD"/>
</dbReference>
<evidence type="ECO:0000313" key="21">
    <source>
        <dbReference type="Proteomes" id="UP000054266"/>
    </source>
</evidence>
<dbReference type="SUPFAM" id="SSF55856">
    <property type="entry name" value="Cytochrome b5-like heme/steroid binding domain"/>
    <property type="match status" value="1"/>
</dbReference>
<dbReference type="PRINTS" id="PR00363">
    <property type="entry name" value="CYTOCHROMEB5"/>
</dbReference>
<dbReference type="Pfam" id="PF01070">
    <property type="entry name" value="FMN_dh"/>
    <property type="match status" value="1"/>
</dbReference>
<evidence type="ECO:0000256" key="3">
    <source>
        <dbReference type="ARBA" id="ARBA00004569"/>
    </source>
</evidence>
<comment type="cofactor">
    <cofactor evidence="2">
        <name>heme b</name>
        <dbReference type="ChEBI" id="CHEBI:60344"/>
    </cofactor>
</comment>
<proteinExistence type="inferred from homology"/>
<dbReference type="PROSITE" id="PS51349">
    <property type="entry name" value="FMN_HYDROXY_ACID_DH_2"/>
    <property type="match status" value="1"/>
</dbReference>
<evidence type="ECO:0000256" key="1">
    <source>
        <dbReference type="ARBA" id="ARBA00001917"/>
    </source>
</evidence>
<reference evidence="20 21" key="1">
    <citation type="submission" date="2015-01" db="EMBL/GenBank/DDBJ databases">
        <title>The Genome Sequence of Capronia semiimmersa CBS27337.</title>
        <authorList>
            <consortium name="The Broad Institute Genomics Platform"/>
            <person name="Cuomo C."/>
            <person name="de Hoog S."/>
            <person name="Gorbushina A."/>
            <person name="Stielow B."/>
            <person name="Teixiera M."/>
            <person name="Abouelleil A."/>
            <person name="Chapman S.B."/>
            <person name="Priest M."/>
            <person name="Young S.K."/>
            <person name="Wortman J."/>
            <person name="Nusbaum C."/>
            <person name="Birren B."/>
        </authorList>
    </citation>
    <scope>NUCLEOTIDE SEQUENCE [LARGE SCALE GENOMIC DNA]</scope>
    <source>
        <strain evidence="20 21">CBS 27337</strain>
    </source>
</reference>
<dbReference type="SMART" id="SM01117">
    <property type="entry name" value="Cyt-b5"/>
    <property type="match status" value="1"/>
</dbReference>
<comment type="subcellular location">
    <subcellularLocation>
        <location evidence="3">Mitochondrion intermembrane space</location>
    </subcellularLocation>
</comment>
<dbReference type="AlphaFoldDB" id="A0A0D2D6A9"/>
<evidence type="ECO:0000259" key="19">
    <source>
        <dbReference type="PROSITE" id="PS51349"/>
    </source>
</evidence>